<accession>A0ABR2YRU4</accession>
<keyword evidence="2" id="KW-1185">Reference proteome</keyword>
<proteinExistence type="predicted"/>
<dbReference type="Proteomes" id="UP001491310">
    <property type="component" value="Unassembled WGS sequence"/>
</dbReference>
<evidence type="ECO:0000313" key="1">
    <source>
        <dbReference type="EMBL" id="KAK9909583.1"/>
    </source>
</evidence>
<protein>
    <submittedName>
        <fullName evidence="1">Uncharacterized protein</fullName>
    </submittedName>
</protein>
<sequence length="293" mass="32575">MAIHPEKRSTAMKIVIEGEELQLELLRLLKVAPYFGSMPDDKIELKVKIDVCGSIHFNLCMKVSGKIGWMKGLSADKLEEVLRMGMADALESLRNQPSLDPVDAALVNQSMRSNIDRMKELKPAATCNCLWAALVQRGQCNFWQAMQELLPAMRAAEEQEDALNGCPLQWLYCNLMLLAGSRPGHIITVSAFLAHVQKGRNYKNGWKAGENSLACTHVAGPLCQFVSWLSHTPIGRAWGWLRSARQPSSTIQPLQTQNSQPSRNAILMKHAFMSGVITARSSMQSSWRVQATS</sequence>
<organism evidence="1 2">
    <name type="scientific">Coccomyxa subellipsoidea</name>
    <dbReference type="NCBI Taxonomy" id="248742"/>
    <lineage>
        <taxon>Eukaryota</taxon>
        <taxon>Viridiplantae</taxon>
        <taxon>Chlorophyta</taxon>
        <taxon>core chlorophytes</taxon>
        <taxon>Trebouxiophyceae</taxon>
        <taxon>Trebouxiophyceae incertae sedis</taxon>
        <taxon>Coccomyxaceae</taxon>
        <taxon>Coccomyxa</taxon>
    </lineage>
</organism>
<comment type="caution">
    <text evidence="1">The sequence shown here is derived from an EMBL/GenBank/DDBJ whole genome shotgun (WGS) entry which is preliminary data.</text>
</comment>
<reference evidence="1 2" key="1">
    <citation type="journal article" date="2024" name="Nat. Commun.">
        <title>Phylogenomics reveals the evolutionary origins of lichenization in chlorophyte algae.</title>
        <authorList>
            <person name="Puginier C."/>
            <person name="Libourel C."/>
            <person name="Otte J."/>
            <person name="Skaloud P."/>
            <person name="Haon M."/>
            <person name="Grisel S."/>
            <person name="Petersen M."/>
            <person name="Berrin J.G."/>
            <person name="Delaux P.M."/>
            <person name="Dal Grande F."/>
            <person name="Keller J."/>
        </authorList>
    </citation>
    <scope>NUCLEOTIDE SEQUENCE [LARGE SCALE GENOMIC DNA]</scope>
    <source>
        <strain evidence="1 2">SAG 216-7</strain>
    </source>
</reference>
<gene>
    <name evidence="1" type="ORF">WJX75_004460</name>
</gene>
<dbReference type="EMBL" id="JALJOT010000006">
    <property type="protein sequence ID" value="KAK9909583.1"/>
    <property type="molecule type" value="Genomic_DNA"/>
</dbReference>
<evidence type="ECO:0000313" key="2">
    <source>
        <dbReference type="Proteomes" id="UP001491310"/>
    </source>
</evidence>
<name>A0ABR2YRU4_9CHLO</name>